<comment type="caution">
    <text evidence="1">The sequence shown here is derived from an EMBL/GenBank/DDBJ whole genome shotgun (WGS) entry which is preliminary data.</text>
</comment>
<name>A0A1Q8SRJ5_9GAMM</name>
<keyword evidence="2" id="KW-1185">Reference proteome</keyword>
<reference evidence="1 2" key="1">
    <citation type="submission" date="2016-12" db="EMBL/GenBank/DDBJ databases">
        <title>Draft genome sequences of strains Salinicola socius SMB35, Salinicola sp. MH3R3-1 and Chromohalobacter sp. SMB17 from the Verkhnekamsk potash mining region of Russia.</title>
        <authorList>
            <person name="Mavrodi D.V."/>
            <person name="Olsson B.E."/>
            <person name="Korsakova E.S."/>
            <person name="Pyankova A."/>
            <person name="Mavrodi O.V."/>
            <person name="Plotnikova E.G."/>
        </authorList>
    </citation>
    <scope>NUCLEOTIDE SEQUENCE [LARGE SCALE GENOMIC DNA]</scope>
    <source>
        <strain evidence="1 2">SMB35</strain>
    </source>
</reference>
<protein>
    <submittedName>
        <fullName evidence="1">Uncharacterized protein</fullName>
    </submittedName>
</protein>
<accession>A0A1Q8SRJ5</accession>
<proteinExistence type="predicted"/>
<dbReference type="Proteomes" id="UP000186878">
    <property type="component" value="Unassembled WGS sequence"/>
</dbReference>
<evidence type="ECO:0000313" key="1">
    <source>
        <dbReference type="EMBL" id="OLO04045.1"/>
    </source>
</evidence>
<organism evidence="1 2">
    <name type="scientific">Salinicola socius</name>
    <dbReference type="NCBI Taxonomy" id="404433"/>
    <lineage>
        <taxon>Bacteria</taxon>
        <taxon>Pseudomonadati</taxon>
        <taxon>Pseudomonadota</taxon>
        <taxon>Gammaproteobacteria</taxon>
        <taxon>Oceanospirillales</taxon>
        <taxon>Halomonadaceae</taxon>
        <taxon>Salinicola</taxon>
    </lineage>
</organism>
<dbReference type="AlphaFoldDB" id="A0A1Q8SRJ5"/>
<dbReference type="EMBL" id="MSDO01000017">
    <property type="protein sequence ID" value="OLO04045.1"/>
    <property type="molecule type" value="Genomic_DNA"/>
</dbReference>
<dbReference type="OrthoDB" id="6183802at2"/>
<dbReference type="RefSeq" id="WP_075570453.1">
    <property type="nucleotide sequence ID" value="NZ_MSDO01000017.1"/>
</dbReference>
<sequence length="78" mass="8612">MKHDISCPRCGCSEAHSSDSDQAWDEITCRICNEFIGTRDYLSGFHSQNYRLHALSLSLGMVIEMAHQGDLLPAAKAA</sequence>
<evidence type="ECO:0000313" key="2">
    <source>
        <dbReference type="Proteomes" id="UP000186878"/>
    </source>
</evidence>
<dbReference type="STRING" id="404433.BTW07_12270"/>
<gene>
    <name evidence="1" type="ORF">BTW07_12270</name>
</gene>